<dbReference type="InterPro" id="IPR005902">
    <property type="entry name" value="HU_DNA-bd_put"/>
</dbReference>
<name>A0A5M4B1Y0_9BACT</name>
<evidence type="ECO:0000259" key="2">
    <source>
        <dbReference type="Pfam" id="PF18291"/>
    </source>
</evidence>
<accession>A0A5M4B1Y0</accession>
<evidence type="ECO:0000313" key="3">
    <source>
        <dbReference type="EMBL" id="GET33941.1"/>
    </source>
</evidence>
<dbReference type="AlphaFoldDB" id="A0A5M4B1Y0"/>
<dbReference type="Proteomes" id="UP000391834">
    <property type="component" value="Unassembled WGS sequence"/>
</dbReference>
<dbReference type="InterPro" id="IPR010992">
    <property type="entry name" value="IHF-like_DNA-bd_dom_sf"/>
</dbReference>
<keyword evidence="1" id="KW-0238">DNA-binding</keyword>
<proteinExistence type="predicted"/>
<evidence type="ECO:0000313" key="4">
    <source>
        <dbReference type="Proteomes" id="UP000391834"/>
    </source>
</evidence>
<dbReference type="RefSeq" id="WP_025863813.1">
    <property type="nucleotide sequence ID" value="NZ_BLAX01000001.1"/>
</dbReference>
<organism evidence="3 4">
    <name type="scientific">Prolixibacter bellariivorans</name>
    <dbReference type="NCBI Taxonomy" id="314319"/>
    <lineage>
        <taxon>Bacteria</taxon>
        <taxon>Pseudomonadati</taxon>
        <taxon>Bacteroidota</taxon>
        <taxon>Bacteroidia</taxon>
        <taxon>Marinilabiliales</taxon>
        <taxon>Prolixibacteraceae</taxon>
        <taxon>Prolixibacter</taxon>
    </lineage>
</organism>
<reference evidence="3 4" key="1">
    <citation type="submission" date="2019-10" db="EMBL/GenBank/DDBJ databases">
        <title>Prolixibacter strains distinguished by the presence of nitrate reductase genes were adept at nitrate-dependent anaerobic corrosion of metallic iron and carbon steel.</title>
        <authorList>
            <person name="Iino T."/>
            <person name="Shono N."/>
            <person name="Ito K."/>
            <person name="Nakamura R."/>
            <person name="Sueoka K."/>
            <person name="Harayama S."/>
            <person name="Ohkuma M."/>
        </authorList>
    </citation>
    <scope>NUCLEOTIDE SEQUENCE [LARGE SCALE GENOMIC DNA]</scope>
    <source>
        <strain evidence="3 4">JCM 13498</strain>
    </source>
</reference>
<dbReference type="EMBL" id="BLAX01000001">
    <property type="protein sequence ID" value="GET33941.1"/>
    <property type="molecule type" value="Genomic_DNA"/>
</dbReference>
<dbReference type="InterPro" id="IPR041607">
    <property type="entry name" value="HU-HIG"/>
</dbReference>
<dbReference type="Gene3D" id="4.10.520.10">
    <property type="entry name" value="IHF-like DNA-binding proteins"/>
    <property type="match status" value="1"/>
</dbReference>
<feature type="domain" description="HU" evidence="2">
    <location>
        <begin position="1"/>
        <end position="126"/>
    </location>
</feature>
<comment type="caution">
    <text evidence="3">The sequence shown here is derived from an EMBL/GenBank/DDBJ whole genome shotgun (WGS) entry which is preliminary data.</text>
</comment>
<keyword evidence="4" id="KW-1185">Reference proteome</keyword>
<protein>
    <recommendedName>
        <fullName evidence="2">HU domain-containing protein</fullName>
    </recommendedName>
</protein>
<sequence>MAINFKVIERGEPGVVGGGTKKYYASPQMNGELDLDDLTKAIEKICTVSGADIRAVLYALVDVAVDNLGRGTIVRLGDLGSMRVSLKSTGEATAEDVKASSVKNAKVVFTPGSRIKATLANAKFQKV</sequence>
<dbReference type="NCBIfam" id="TIGR01201">
    <property type="entry name" value="HU_rel"/>
    <property type="match status" value="1"/>
</dbReference>
<evidence type="ECO:0000256" key="1">
    <source>
        <dbReference type="ARBA" id="ARBA00023125"/>
    </source>
</evidence>
<gene>
    <name evidence="3" type="ORF">PbJCM13498_28040</name>
</gene>
<dbReference type="GO" id="GO:0003677">
    <property type="term" value="F:DNA binding"/>
    <property type="evidence" value="ECO:0007669"/>
    <property type="project" value="UniProtKB-KW"/>
</dbReference>
<dbReference type="Pfam" id="PF18291">
    <property type="entry name" value="HU-HIG"/>
    <property type="match status" value="1"/>
</dbReference>
<dbReference type="SUPFAM" id="SSF47729">
    <property type="entry name" value="IHF-like DNA-binding proteins"/>
    <property type="match status" value="1"/>
</dbReference>
<dbReference type="OrthoDB" id="1094986at2"/>